<dbReference type="RefSeq" id="WP_341370406.1">
    <property type="nucleotide sequence ID" value="NZ_JBBPCO010000005.1"/>
</dbReference>
<reference evidence="1 2" key="1">
    <citation type="submission" date="2024-04" db="EMBL/GenBank/DDBJ databases">
        <authorList>
            <person name="Abashina T."/>
            <person name="Shaikin A."/>
        </authorList>
    </citation>
    <scope>NUCLEOTIDE SEQUENCE [LARGE SCALE GENOMIC DNA]</scope>
    <source>
        <strain evidence="1 2">AAFK</strain>
    </source>
</reference>
<dbReference type="Proteomes" id="UP001446205">
    <property type="component" value="Unassembled WGS sequence"/>
</dbReference>
<sequence length="111" mass="12452">MTYAELLNALQDLLDYPILLVNEDPGATLAAAQAGQLDDKIVEKALVDIYNGNDCTDLDCALERHAVINSLGQLRLQTMRDDADPKDFRKVLMMSQQIDKAFDNEILTQKR</sequence>
<organism evidence="1 2">
    <name type="scientific">Thermithiobacillus plumbiphilus</name>
    <dbReference type="NCBI Taxonomy" id="1729899"/>
    <lineage>
        <taxon>Bacteria</taxon>
        <taxon>Pseudomonadati</taxon>
        <taxon>Pseudomonadota</taxon>
        <taxon>Acidithiobacillia</taxon>
        <taxon>Acidithiobacillales</taxon>
        <taxon>Thermithiobacillaceae</taxon>
        <taxon>Thermithiobacillus</taxon>
    </lineage>
</organism>
<proteinExistence type="predicted"/>
<comment type="caution">
    <text evidence="1">The sequence shown here is derived from an EMBL/GenBank/DDBJ whole genome shotgun (WGS) entry which is preliminary data.</text>
</comment>
<keyword evidence="2" id="KW-1185">Reference proteome</keyword>
<dbReference type="EMBL" id="JBBPCO010000005">
    <property type="protein sequence ID" value="MEK8089347.1"/>
    <property type="molecule type" value="Genomic_DNA"/>
</dbReference>
<evidence type="ECO:0000313" key="2">
    <source>
        <dbReference type="Proteomes" id="UP001446205"/>
    </source>
</evidence>
<evidence type="ECO:0000313" key="1">
    <source>
        <dbReference type="EMBL" id="MEK8089347.1"/>
    </source>
</evidence>
<accession>A0ABU9D725</accession>
<name>A0ABU9D725_9PROT</name>
<protein>
    <submittedName>
        <fullName evidence="1">Uncharacterized protein</fullName>
    </submittedName>
</protein>
<gene>
    <name evidence="1" type="ORF">WOB96_06160</name>
</gene>